<dbReference type="PANTHER" id="PTHR13420:SF7">
    <property type="entry name" value="UPF0235 PROTEIN C15ORF40"/>
    <property type="match status" value="1"/>
</dbReference>
<feature type="region of interest" description="Disordered" evidence="3">
    <location>
        <begin position="1"/>
        <end position="28"/>
    </location>
</feature>
<evidence type="ECO:0000256" key="2">
    <source>
        <dbReference type="HAMAP-Rule" id="MF_00634"/>
    </source>
</evidence>
<dbReference type="SMART" id="SM01152">
    <property type="entry name" value="DUF167"/>
    <property type="match status" value="1"/>
</dbReference>
<dbReference type="AlphaFoldDB" id="A0A8S8XH45"/>
<evidence type="ECO:0000313" key="5">
    <source>
        <dbReference type="Proteomes" id="UP000681075"/>
    </source>
</evidence>
<dbReference type="Proteomes" id="UP000681075">
    <property type="component" value="Unassembled WGS sequence"/>
</dbReference>
<dbReference type="SUPFAM" id="SSF69786">
    <property type="entry name" value="YggU-like"/>
    <property type="match status" value="1"/>
</dbReference>
<dbReference type="HAMAP" id="MF_00634">
    <property type="entry name" value="UPF0235"/>
    <property type="match status" value="1"/>
</dbReference>
<protein>
    <recommendedName>
        <fullName evidence="2">UPF0235 protein TMPK1_35480</fullName>
    </recommendedName>
</protein>
<dbReference type="Pfam" id="PF02594">
    <property type="entry name" value="DUF167"/>
    <property type="match status" value="1"/>
</dbReference>
<dbReference type="PANTHER" id="PTHR13420">
    <property type="entry name" value="UPF0235 PROTEIN C15ORF40"/>
    <property type="match status" value="1"/>
</dbReference>
<accession>A0A8S8XH45</accession>
<dbReference type="GO" id="GO:0005737">
    <property type="term" value="C:cytoplasm"/>
    <property type="evidence" value="ECO:0007669"/>
    <property type="project" value="TreeGrafter"/>
</dbReference>
<evidence type="ECO:0000313" key="4">
    <source>
        <dbReference type="EMBL" id="GIL41311.1"/>
    </source>
</evidence>
<dbReference type="Gene3D" id="3.30.1200.10">
    <property type="entry name" value="YggU-like"/>
    <property type="match status" value="1"/>
</dbReference>
<dbReference type="NCBIfam" id="TIGR00251">
    <property type="entry name" value="DUF167 family protein"/>
    <property type="match status" value="1"/>
</dbReference>
<keyword evidence="5" id="KW-1185">Reference proteome</keyword>
<comment type="caution">
    <text evidence="4">The sequence shown here is derived from an EMBL/GenBank/DDBJ whole genome shotgun (WGS) entry which is preliminary data.</text>
</comment>
<name>A0A8S8XH45_9PROT</name>
<proteinExistence type="inferred from homology"/>
<gene>
    <name evidence="4" type="ORF">TMPK1_35480</name>
</gene>
<dbReference type="EMBL" id="BOPV01000001">
    <property type="protein sequence ID" value="GIL41311.1"/>
    <property type="molecule type" value="Genomic_DNA"/>
</dbReference>
<comment type="similarity">
    <text evidence="1 2">Belongs to the UPF0235 family.</text>
</comment>
<evidence type="ECO:0000256" key="1">
    <source>
        <dbReference type="ARBA" id="ARBA00010364"/>
    </source>
</evidence>
<sequence length="104" mass="10696">MPWHATSTGLRLELQARPGRPKTVPTGLKPLADGGVALAIDVAAPPEDGKANDALIAALAKLLGLQRSAVRIATGASARRKSLQIDGDAARLAAQLAGWLATKK</sequence>
<reference evidence="4" key="1">
    <citation type="submission" date="2021-02" db="EMBL/GenBank/DDBJ databases">
        <title>Genome sequence of Rhodospirillales sp. strain TMPK1 isolated from soil.</title>
        <authorList>
            <person name="Nakai R."/>
            <person name="Kusada H."/>
            <person name="Tamaki H."/>
        </authorList>
    </citation>
    <scope>NUCLEOTIDE SEQUENCE</scope>
    <source>
        <strain evidence="4">TMPK1</strain>
    </source>
</reference>
<dbReference type="InterPro" id="IPR003746">
    <property type="entry name" value="DUF167"/>
</dbReference>
<evidence type="ECO:0000256" key="3">
    <source>
        <dbReference type="SAM" id="MobiDB-lite"/>
    </source>
</evidence>
<dbReference type="InterPro" id="IPR036591">
    <property type="entry name" value="YggU-like_sf"/>
</dbReference>
<organism evidence="4 5">
    <name type="scientific">Roseiterribacter gracilis</name>
    <dbReference type="NCBI Taxonomy" id="2812848"/>
    <lineage>
        <taxon>Bacteria</taxon>
        <taxon>Pseudomonadati</taxon>
        <taxon>Pseudomonadota</taxon>
        <taxon>Alphaproteobacteria</taxon>
        <taxon>Rhodospirillales</taxon>
        <taxon>Roseiterribacteraceae</taxon>
        <taxon>Roseiterribacter</taxon>
    </lineage>
</organism>